<keyword evidence="5" id="KW-0472">Membrane</keyword>
<accession>A0A1E4SXP7</accession>
<dbReference type="GO" id="GO:0071218">
    <property type="term" value="P:cellular response to misfolded protein"/>
    <property type="evidence" value="ECO:0007669"/>
    <property type="project" value="TreeGrafter"/>
</dbReference>
<dbReference type="PROSITE" id="PS00636">
    <property type="entry name" value="DNAJ_1"/>
    <property type="match status" value="1"/>
</dbReference>
<feature type="compositionally biased region" description="Gly residues" evidence="6">
    <location>
        <begin position="189"/>
        <end position="201"/>
    </location>
</feature>
<evidence type="ECO:0000313" key="8">
    <source>
        <dbReference type="EMBL" id="ODV84269.1"/>
    </source>
</evidence>
<feature type="region of interest" description="Disordered" evidence="6">
    <location>
        <begin position="82"/>
        <end position="108"/>
    </location>
</feature>
<dbReference type="InterPro" id="IPR001623">
    <property type="entry name" value="DnaJ_domain"/>
</dbReference>
<evidence type="ECO:0000256" key="6">
    <source>
        <dbReference type="SAM" id="MobiDB-lite"/>
    </source>
</evidence>
<organism evidence="8 9">
    <name type="scientific">[Candida] arabinofermentans NRRL YB-2248</name>
    <dbReference type="NCBI Taxonomy" id="983967"/>
    <lineage>
        <taxon>Eukaryota</taxon>
        <taxon>Fungi</taxon>
        <taxon>Dikarya</taxon>
        <taxon>Ascomycota</taxon>
        <taxon>Saccharomycotina</taxon>
        <taxon>Pichiomycetes</taxon>
        <taxon>Pichiales</taxon>
        <taxon>Pichiaceae</taxon>
        <taxon>Ogataea</taxon>
        <taxon>Ogataea/Candida clade</taxon>
    </lineage>
</organism>
<dbReference type="EMBL" id="KV453858">
    <property type="protein sequence ID" value="ODV84269.1"/>
    <property type="molecule type" value="Genomic_DNA"/>
</dbReference>
<evidence type="ECO:0000256" key="5">
    <source>
        <dbReference type="ARBA" id="ARBA00023136"/>
    </source>
</evidence>
<dbReference type="InterPro" id="IPR051100">
    <property type="entry name" value="DnaJ_subfamily_B/C"/>
</dbReference>
<evidence type="ECO:0000259" key="7">
    <source>
        <dbReference type="PROSITE" id="PS50076"/>
    </source>
</evidence>
<comment type="subcellular location">
    <subcellularLocation>
        <location evidence="1">Endoplasmic reticulum membrane</location>
        <topology evidence="1">Single-pass membrane protein</topology>
    </subcellularLocation>
</comment>
<dbReference type="SMART" id="SM00271">
    <property type="entry name" value="DnaJ"/>
    <property type="match status" value="1"/>
</dbReference>
<keyword evidence="2" id="KW-0812">Transmembrane</keyword>
<dbReference type="GO" id="GO:0030544">
    <property type="term" value="F:Hsp70 protein binding"/>
    <property type="evidence" value="ECO:0007669"/>
    <property type="project" value="TreeGrafter"/>
</dbReference>
<evidence type="ECO:0000313" key="9">
    <source>
        <dbReference type="Proteomes" id="UP000094801"/>
    </source>
</evidence>
<keyword evidence="9" id="KW-1185">Reference proteome</keyword>
<evidence type="ECO:0000256" key="3">
    <source>
        <dbReference type="ARBA" id="ARBA00022824"/>
    </source>
</evidence>
<dbReference type="AlphaFoldDB" id="A0A1E4SXP7"/>
<dbReference type="GO" id="GO:0005789">
    <property type="term" value="C:endoplasmic reticulum membrane"/>
    <property type="evidence" value="ECO:0007669"/>
    <property type="project" value="UniProtKB-SubCell"/>
</dbReference>
<sequence length="346" mass="38398">MSAPEYTKEQLETVQRILKIEKTDYYKILSVDKKATDVEIKKSYRKLAIKLHPDKNKHPQSSEAFKKLAKAFEVLGDDDKRRTYDQTGCDPDSRGGMPSASSSGFGGAGRSPFMNMNNMNGGGSPFAFDDDFLNMFFSPNGRGGIFNQGGGGGFGQGFGQGFGPGFTTFQFGGPGGASFRTARPRRDGAGGGGRGGGGARGGDPNQEKTFWENIVQLAPLLIILIPVLFNMLFGDGSSDRLPKFSFETSPNFPVERSTPVHNLKYYIAKSTLDDYAGNDRKLKKLDRSVETIYIDNLKVRCQNEEQRKARLIDESYGWFFPDPEKLEKAYQFQTKSCDRLREMNLL</sequence>
<dbReference type="InterPro" id="IPR036869">
    <property type="entry name" value="J_dom_sf"/>
</dbReference>
<dbReference type="PANTHER" id="PTHR43908:SF3">
    <property type="entry name" value="AT29763P-RELATED"/>
    <property type="match status" value="1"/>
</dbReference>
<dbReference type="Gene3D" id="1.10.287.110">
    <property type="entry name" value="DnaJ domain"/>
    <property type="match status" value="1"/>
</dbReference>
<dbReference type="CDD" id="cd06257">
    <property type="entry name" value="DnaJ"/>
    <property type="match status" value="1"/>
</dbReference>
<protein>
    <recommendedName>
        <fullName evidence="7">J domain-containing protein</fullName>
    </recommendedName>
</protein>
<dbReference type="Pfam" id="PF09320">
    <property type="entry name" value="DUF1977"/>
    <property type="match status" value="1"/>
</dbReference>
<proteinExistence type="predicted"/>
<dbReference type="InterPro" id="IPR015399">
    <property type="entry name" value="DUF1977_DnaJ-like"/>
</dbReference>
<evidence type="ECO:0000256" key="2">
    <source>
        <dbReference type="ARBA" id="ARBA00022692"/>
    </source>
</evidence>
<dbReference type="OrthoDB" id="1507364at2759"/>
<evidence type="ECO:0000256" key="4">
    <source>
        <dbReference type="ARBA" id="ARBA00022989"/>
    </source>
</evidence>
<gene>
    <name evidence="8" type="ORF">CANARDRAFT_201341</name>
</gene>
<dbReference type="Proteomes" id="UP000094801">
    <property type="component" value="Unassembled WGS sequence"/>
</dbReference>
<dbReference type="PRINTS" id="PR00625">
    <property type="entry name" value="JDOMAIN"/>
</dbReference>
<name>A0A1E4SXP7_9ASCO</name>
<evidence type="ECO:0000256" key="1">
    <source>
        <dbReference type="ARBA" id="ARBA00004389"/>
    </source>
</evidence>
<dbReference type="Pfam" id="PF00226">
    <property type="entry name" value="DnaJ"/>
    <property type="match status" value="1"/>
</dbReference>
<keyword evidence="3" id="KW-0256">Endoplasmic reticulum</keyword>
<dbReference type="STRING" id="983967.A0A1E4SXP7"/>
<dbReference type="PANTHER" id="PTHR43908">
    <property type="entry name" value="AT29763P-RELATED"/>
    <property type="match status" value="1"/>
</dbReference>
<dbReference type="InterPro" id="IPR018253">
    <property type="entry name" value="DnaJ_domain_CS"/>
</dbReference>
<feature type="region of interest" description="Disordered" evidence="6">
    <location>
        <begin position="175"/>
        <end position="205"/>
    </location>
</feature>
<dbReference type="PROSITE" id="PS50076">
    <property type="entry name" value="DNAJ_2"/>
    <property type="match status" value="1"/>
</dbReference>
<dbReference type="SUPFAM" id="SSF46565">
    <property type="entry name" value="Chaperone J-domain"/>
    <property type="match status" value="1"/>
</dbReference>
<reference evidence="9" key="1">
    <citation type="submission" date="2016-04" db="EMBL/GenBank/DDBJ databases">
        <title>Comparative genomics of biotechnologically important yeasts.</title>
        <authorList>
            <consortium name="DOE Joint Genome Institute"/>
            <person name="Riley R."/>
            <person name="Haridas S."/>
            <person name="Wolfe K.H."/>
            <person name="Lopes M.R."/>
            <person name="Hittinger C.T."/>
            <person name="Goker M."/>
            <person name="Salamov A."/>
            <person name="Wisecaver J."/>
            <person name="Long T.M."/>
            <person name="Aerts A.L."/>
            <person name="Barry K."/>
            <person name="Choi C."/>
            <person name="Clum A."/>
            <person name="Coughlan A.Y."/>
            <person name="Deshpande S."/>
            <person name="Douglass A.P."/>
            <person name="Hanson S.J."/>
            <person name="Klenk H.-P."/>
            <person name="Labutti K."/>
            <person name="Lapidus A."/>
            <person name="Lindquist E."/>
            <person name="Lipzen A."/>
            <person name="Meier-Kolthoff J.P."/>
            <person name="Ohm R.A."/>
            <person name="Otillar R.P."/>
            <person name="Pangilinan J."/>
            <person name="Peng Y."/>
            <person name="Rokas A."/>
            <person name="Rosa C.A."/>
            <person name="Scheuner C."/>
            <person name="Sibirny A.A."/>
            <person name="Slot J.C."/>
            <person name="Stielow J.B."/>
            <person name="Sun H."/>
            <person name="Kurtzman C.P."/>
            <person name="Blackwell M."/>
            <person name="Grigoriev I.V."/>
            <person name="Jeffries T.W."/>
        </authorList>
    </citation>
    <scope>NUCLEOTIDE SEQUENCE [LARGE SCALE GENOMIC DNA]</scope>
    <source>
        <strain evidence="9">NRRL YB-2248</strain>
    </source>
</reference>
<feature type="domain" description="J" evidence="7">
    <location>
        <begin position="24"/>
        <end position="88"/>
    </location>
</feature>
<keyword evidence="4" id="KW-1133">Transmembrane helix</keyword>